<gene>
    <name evidence="1" type="ORF">K504DRAFT_483184</name>
</gene>
<dbReference type="PANTHER" id="PTHR48419">
    <property type="entry name" value="SULFOTRANSFERASE DOMAIN-CONTAINING PROTEIN"/>
    <property type="match status" value="1"/>
</dbReference>
<dbReference type="OrthoDB" id="3650366at2759"/>
<keyword evidence="2" id="KW-1185">Reference proteome</keyword>
<evidence type="ECO:0000313" key="2">
    <source>
        <dbReference type="Proteomes" id="UP000799428"/>
    </source>
</evidence>
<name>A0A6G1K575_9PLEO</name>
<protein>
    <submittedName>
        <fullName evidence="1">Uncharacterized protein</fullName>
    </submittedName>
</protein>
<sequence length="333" mass="38102">MADSIPSPSPSLPRHHDIIFTLPRTSSNLLTQMLNLPAQPSVHRHVSDGYIFLPTTAYRFGNGIVGTNVNTWTDEQRDGMREAFQSCYHARVFIKEHVNWLVEPVRETRFLFGEQSVADEEQFIVTPTRSRRNETCFPDSILADIAPTMLIRNPILSLPSLLRTSIDLQGKEEELATSHEQWLWEASYHWSRTLYEFYTTSASALPAESLATVDIPGITFPIVVDADDLSNRDLVRRYAKAVGLDEDKVRFEWEATTGQDLEGFSRMEKRMKDTILGSKGIVKGKTAEGLTIDTERVKWEKEFGDVLAARLVRLVELVKGDYEWLWERRLKVE</sequence>
<dbReference type="InterPro" id="IPR053226">
    <property type="entry name" value="Pyrrolopyrazine_biosynth_F"/>
</dbReference>
<dbReference type="EMBL" id="MU005773">
    <property type="protein sequence ID" value="KAF2707910.1"/>
    <property type="molecule type" value="Genomic_DNA"/>
</dbReference>
<dbReference type="AlphaFoldDB" id="A0A6G1K575"/>
<dbReference type="Proteomes" id="UP000799428">
    <property type="component" value="Unassembled WGS sequence"/>
</dbReference>
<reference evidence="1" key="1">
    <citation type="journal article" date="2020" name="Stud. Mycol.">
        <title>101 Dothideomycetes genomes: a test case for predicting lifestyles and emergence of pathogens.</title>
        <authorList>
            <person name="Haridas S."/>
            <person name="Albert R."/>
            <person name="Binder M."/>
            <person name="Bloem J."/>
            <person name="Labutti K."/>
            <person name="Salamov A."/>
            <person name="Andreopoulos B."/>
            <person name="Baker S."/>
            <person name="Barry K."/>
            <person name="Bills G."/>
            <person name="Bluhm B."/>
            <person name="Cannon C."/>
            <person name="Castanera R."/>
            <person name="Culley D."/>
            <person name="Daum C."/>
            <person name="Ezra D."/>
            <person name="Gonzalez J."/>
            <person name="Henrissat B."/>
            <person name="Kuo A."/>
            <person name="Liang C."/>
            <person name="Lipzen A."/>
            <person name="Lutzoni F."/>
            <person name="Magnuson J."/>
            <person name="Mondo S."/>
            <person name="Nolan M."/>
            <person name="Ohm R."/>
            <person name="Pangilinan J."/>
            <person name="Park H.-J."/>
            <person name="Ramirez L."/>
            <person name="Alfaro M."/>
            <person name="Sun H."/>
            <person name="Tritt A."/>
            <person name="Yoshinaga Y."/>
            <person name="Zwiers L.-H."/>
            <person name="Turgeon B."/>
            <person name="Goodwin S."/>
            <person name="Spatafora J."/>
            <person name="Crous P."/>
            <person name="Grigoriev I."/>
        </authorList>
    </citation>
    <scope>NUCLEOTIDE SEQUENCE</scope>
    <source>
        <strain evidence="1">CBS 279.74</strain>
    </source>
</reference>
<accession>A0A6G1K575</accession>
<proteinExistence type="predicted"/>
<organism evidence="1 2">
    <name type="scientific">Pleomassaria siparia CBS 279.74</name>
    <dbReference type="NCBI Taxonomy" id="1314801"/>
    <lineage>
        <taxon>Eukaryota</taxon>
        <taxon>Fungi</taxon>
        <taxon>Dikarya</taxon>
        <taxon>Ascomycota</taxon>
        <taxon>Pezizomycotina</taxon>
        <taxon>Dothideomycetes</taxon>
        <taxon>Pleosporomycetidae</taxon>
        <taxon>Pleosporales</taxon>
        <taxon>Pleomassariaceae</taxon>
        <taxon>Pleomassaria</taxon>
    </lineage>
</organism>
<evidence type="ECO:0000313" key="1">
    <source>
        <dbReference type="EMBL" id="KAF2707910.1"/>
    </source>
</evidence>
<dbReference type="PANTHER" id="PTHR48419:SF1">
    <property type="entry name" value="SULFOTRANSFERASE DOMAIN-CONTAINING PROTEIN"/>
    <property type="match status" value="1"/>
</dbReference>